<dbReference type="KEGG" id="psyo:PB01_00830"/>
<evidence type="ECO:0000313" key="2">
    <source>
        <dbReference type="Proteomes" id="UP000325517"/>
    </source>
</evidence>
<dbReference type="InterPro" id="IPR016181">
    <property type="entry name" value="Acyl_CoA_acyltransferase"/>
</dbReference>
<name>A0A5J6SI45_9BACI</name>
<keyword evidence="2" id="KW-1185">Reference proteome</keyword>
<protein>
    <submittedName>
        <fullName evidence="1">GNAT family N-acetyltransferase</fullName>
    </submittedName>
</protein>
<dbReference type="AlphaFoldDB" id="A0A5J6SI45"/>
<evidence type="ECO:0000313" key="1">
    <source>
        <dbReference type="EMBL" id="QFF97471.1"/>
    </source>
</evidence>
<dbReference type="SUPFAM" id="SSF55729">
    <property type="entry name" value="Acyl-CoA N-acyltransferases (Nat)"/>
    <property type="match status" value="1"/>
</dbReference>
<gene>
    <name evidence="1" type="ORF">PB01_00830</name>
</gene>
<organism evidence="1 2">
    <name type="scientific">Psychrobacillus glaciei</name>
    <dbReference type="NCBI Taxonomy" id="2283160"/>
    <lineage>
        <taxon>Bacteria</taxon>
        <taxon>Bacillati</taxon>
        <taxon>Bacillota</taxon>
        <taxon>Bacilli</taxon>
        <taxon>Bacillales</taxon>
        <taxon>Bacillaceae</taxon>
        <taxon>Psychrobacillus</taxon>
    </lineage>
</organism>
<proteinExistence type="predicted"/>
<accession>A0A5J6SI45</accession>
<dbReference type="Proteomes" id="UP000325517">
    <property type="component" value="Chromosome"/>
</dbReference>
<dbReference type="OrthoDB" id="8750087at2"/>
<dbReference type="RefSeq" id="WP_151698420.1">
    <property type="nucleotide sequence ID" value="NZ_CP031223.1"/>
</dbReference>
<sequence length="229" mass="26473">MKEWKGYLGEKEYVIRELTIDSIENILRIQEVVLKTIANNNFLSPLTKEEYEHSIARHLMVGVFVEDQLIAFRALALPEIDEYHLGYDIGLGTEQLDKVVYQEITNVHPNYRGFGLQKKLGTIVMELLDASPYTHVCSTVAPFNIASLKDKLSQGMVIGALKKKYGEMLRYVFYKKLHEDRKASTKVLEINMDDTEKQQQLLVEGWIGTGIIQKKDVWYVTYEEKGFYL</sequence>
<reference evidence="1 2" key="1">
    <citation type="submission" date="2018-07" db="EMBL/GenBank/DDBJ databases">
        <title>Complete genome sequence of Psychrobacillus sp. PB01, isolated from iceberg, and comparative genome analysis of Psychrobacillus strains.</title>
        <authorList>
            <person name="Lee P.C."/>
        </authorList>
    </citation>
    <scope>NUCLEOTIDE SEQUENCE [LARGE SCALE GENOMIC DNA]</scope>
    <source>
        <strain evidence="1 2">PB01</strain>
    </source>
</reference>
<dbReference type="GO" id="GO:0016740">
    <property type="term" value="F:transferase activity"/>
    <property type="evidence" value="ECO:0007669"/>
    <property type="project" value="UniProtKB-KW"/>
</dbReference>
<dbReference type="Gene3D" id="3.40.630.30">
    <property type="match status" value="1"/>
</dbReference>
<dbReference type="EMBL" id="CP031223">
    <property type="protein sequence ID" value="QFF97471.1"/>
    <property type="molecule type" value="Genomic_DNA"/>
</dbReference>
<keyword evidence="1" id="KW-0808">Transferase</keyword>